<evidence type="ECO:0000256" key="2">
    <source>
        <dbReference type="ARBA" id="ARBA00022729"/>
    </source>
</evidence>
<dbReference type="Gene3D" id="3.40.50.200">
    <property type="entry name" value="Peptidase S8/S53 domain"/>
    <property type="match status" value="1"/>
</dbReference>
<dbReference type="EMBL" id="BQKI01000004">
    <property type="protein sequence ID" value="GJM92441.1"/>
    <property type="molecule type" value="Genomic_DNA"/>
</dbReference>
<evidence type="ECO:0000313" key="7">
    <source>
        <dbReference type="Proteomes" id="UP001054889"/>
    </source>
</evidence>
<evidence type="ECO:0000256" key="1">
    <source>
        <dbReference type="ARBA" id="ARBA00011073"/>
    </source>
</evidence>
<dbReference type="InterPro" id="IPR036852">
    <property type="entry name" value="Peptidase_S8/S53_dom_sf"/>
</dbReference>
<dbReference type="GO" id="GO:0004252">
    <property type="term" value="F:serine-type endopeptidase activity"/>
    <property type="evidence" value="ECO:0007669"/>
    <property type="project" value="InterPro"/>
</dbReference>
<reference evidence="6" key="2">
    <citation type="submission" date="2021-12" db="EMBL/GenBank/DDBJ databases">
        <title>Resequencing data analysis of finger millet.</title>
        <authorList>
            <person name="Hatakeyama M."/>
            <person name="Aluri S."/>
            <person name="Balachadran M.T."/>
            <person name="Sivarajan S.R."/>
            <person name="Poveda L."/>
            <person name="Shimizu-Inatsugi R."/>
            <person name="Schlapbach R."/>
            <person name="Sreeman S.M."/>
            <person name="Shimizu K.K."/>
        </authorList>
    </citation>
    <scope>NUCLEOTIDE SEQUENCE</scope>
</reference>
<dbReference type="PANTHER" id="PTHR10795">
    <property type="entry name" value="PROPROTEIN CONVERTASE SUBTILISIN/KEXIN"/>
    <property type="match status" value="1"/>
</dbReference>
<dbReference type="PROSITE" id="PS51892">
    <property type="entry name" value="SUBTILASE"/>
    <property type="match status" value="1"/>
</dbReference>
<dbReference type="Proteomes" id="UP001054889">
    <property type="component" value="Unassembled WGS sequence"/>
</dbReference>
<feature type="domain" description="Peptidase S8/S53" evidence="4">
    <location>
        <begin position="1"/>
        <end position="73"/>
    </location>
</feature>
<evidence type="ECO:0000313" key="6">
    <source>
        <dbReference type="EMBL" id="GJM92441.1"/>
    </source>
</evidence>
<keyword evidence="2" id="KW-0732">Signal</keyword>
<dbReference type="InterPro" id="IPR000209">
    <property type="entry name" value="Peptidase_S8/S53_dom"/>
</dbReference>
<reference evidence="6" key="1">
    <citation type="journal article" date="2018" name="DNA Res.">
        <title>Multiple hybrid de novo genome assembly of finger millet, an orphan allotetraploid crop.</title>
        <authorList>
            <person name="Hatakeyama M."/>
            <person name="Aluri S."/>
            <person name="Balachadran M.T."/>
            <person name="Sivarajan S.R."/>
            <person name="Patrignani A."/>
            <person name="Gruter S."/>
            <person name="Poveda L."/>
            <person name="Shimizu-Inatsugi R."/>
            <person name="Baeten J."/>
            <person name="Francoijs K.J."/>
            <person name="Nataraja K.N."/>
            <person name="Reddy Y.A.N."/>
            <person name="Phadnis S."/>
            <person name="Ravikumar R.L."/>
            <person name="Schlapbach R."/>
            <person name="Sreeman S.M."/>
            <person name="Shimizu K.K."/>
        </authorList>
    </citation>
    <scope>NUCLEOTIDE SEQUENCE</scope>
</reference>
<feature type="domain" description="Subtilisin-like protease fibronectin type-III" evidence="5">
    <location>
        <begin position="140"/>
        <end position="202"/>
    </location>
</feature>
<dbReference type="Gene3D" id="2.60.40.2310">
    <property type="match status" value="1"/>
</dbReference>
<evidence type="ECO:0000256" key="3">
    <source>
        <dbReference type="PROSITE-ProRule" id="PRU01240"/>
    </source>
</evidence>
<protein>
    <submittedName>
        <fullName evidence="6">Uncharacterized protein</fullName>
    </submittedName>
</protein>
<dbReference type="Pfam" id="PF00082">
    <property type="entry name" value="Peptidase_S8"/>
    <property type="match status" value="1"/>
</dbReference>
<proteinExistence type="inferred from homology"/>
<accession>A0AAV5C2H0</accession>
<dbReference type="InterPro" id="IPR041469">
    <property type="entry name" value="Subtilisin-like_FN3"/>
</dbReference>
<organism evidence="6 7">
    <name type="scientific">Eleusine coracana subsp. coracana</name>
    <dbReference type="NCBI Taxonomy" id="191504"/>
    <lineage>
        <taxon>Eukaryota</taxon>
        <taxon>Viridiplantae</taxon>
        <taxon>Streptophyta</taxon>
        <taxon>Embryophyta</taxon>
        <taxon>Tracheophyta</taxon>
        <taxon>Spermatophyta</taxon>
        <taxon>Magnoliopsida</taxon>
        <taxon>Liliopsida</taxon>
        <taxon>Poales</taxon>
        <taxon>Poaceae</taxon>
        <taxon>PACMAD clade</taxon>
        <taxon>Chloridoideae</taxon>
        <taxon>Cynodonteae</taxon>
        <taxon>Eleusininae</taxon>
        <taxon>Eleusine</taxon>
    </lineage>
</organism>
<sequence length="218" mass="22571">MAPGHNIIASVAVVQPSSWMGHTPLRSNFGVMSGTSMACPHASCIAALLRAAHPDWTPAMLNSAIMTTAASTDNTLRPITDARFENATVASPLVMGSGRVDPNAAMNPGLVFDAGPADFVSLLCAAKYTDKQIMAITIASGGMRFSRTVTNVGKATAVYRASWDSPSNVAVAVSPEKLEFSRVGQTATFEVALMLTAPQAASLLSGPSFGRTSAANIV</sequence>
<dbReference type="SUPFAM" id="SSF52743">
    <property type="entry name" value="Subtilisin-like"/>
    <property type="match status" value="1"/>
</dbReference>
<evidence type="ECO:0000259" key="4">
    <source>
        <dbReference type="Pfam" id="PF00082"/>
    </source>
</evidence>
<comment type="caution">
    <text evidence="6">The sequence shown here is derived from an EMBL/GenBank/DDBJ whole genome shotgun (WGS) entry which is preliminary data.</text>
</comment>
<dbReference type="AlphaFoldDB" id="A0AAV5C2H0"/>
<evidence type="ECO:0000259" key="5">
    <source>
        <dbReference type="Pfam" id="PF17766"/>
    </source>
</evidence>
<gene>
    <name evidence="6" type="primary">ga08915</name>
    <name evidence="6" type="ORF">PR202_ga08915</name>
</gene>
<comment type="caution">
    <text evidence="3">Lacks conserved residue(s) required for the propagation of feature annotation.</text>
</comment>
<name>A0AAV5C2H0_ELECO</name>
<dbReference type="InterPro" id="IPR045051">
    <property type="entry name" value="SBT"/>
</dbReference>
<keyword evidence="7" id="KW-1185">Reference proteome</keyword>
<dbReference type="Pfam" id="PF17766">
    <property type="entry name" value="fn3_6"/>
    <property type="match status" value="1"/>
</dbReference>
<dbReference type="GO" id="GO:0006508">
    <property type="term" value="P:proteolysis"/>
    <property type="evidence" value="ECO:0007669"/>
    <property type="project" value="InterPro"/>
</dbReference>
<comment type="similarity">
    <text evidence="1 3">Belongs to the peptidase S8 family.</text>
</comment>